<proteinExistence type="predicted"/>
<dbReference type="Proteomes" id="UP000887159">
    <property type="component" value="Unassembled WGS sequence"/>
</dbReference>
<name>A0A8X6SLP6_TRICX</name>
<accession>A0A8X6SLP6</accession>
<evidence type="ECO:0000313" key="1">
    <source>
        <dbReference type="EMBL" id="GFY13708.1"/>
    </source>
</evidence>
<organism evidence="1 2">
    <name type="scientific">Trichonephila clavipes</name>
    <name type="common">Golden silk orbweaver</name>
    <name type="synonym">Nephila clavipes</name>
    <dbReference type="NCBI Taxonomy" id="2585209"/>
    <lineage>
        <taxon>Eukaryota</taxon>
        <taxon>Metazoa</taxon>
        <taxon>Ecdysozoa</taxon>
        <taxon>Arthropoda</taxon>
        <taxon>Chelicerata</taxon>
        <taxon>Arachnida</taxon>
        <taxon>Araneae</taxon>
        <taxon>Araneomorphae</taxon>
        <taxon>Entelegynae</taxon>
        <taxon>Araneoidea</taxon>
        <taxon>Nephilidae</taxon>
        <taxon>Trichonephila</taxon>
    </lineage>
</organism>
<keyword evidence="2" id="KW-1185">Reference proteome</keyword>
<evidence type="ECO:0000313" key="2">
    <source>
        <dbReference type="Proteomes" id="UP000887159"/>
    </source>
</evidence>
<protein>
    <submittedName>
        <fullName evidence="1">Uncharacterized protein</fullName>
    </submittedName>
</protein>
<dbReference type="AlphaFoldDB" id="A0A8X6SLP6"/>
<comment type="caution">
    <text evidence="1">The sequence shown here is derived from an EMBL/GenBank/DDBJ whole genome shotgun (WGS) entry which is preliminary data.</text>
</comment>
<gene>
    <name evidence="1" type="ORF">TNCV_4960781</name>
</gene>
<dbReference type="EMBL" id="BMAU01021323">
    <property type="protein sequence ID" value="GFY13708.1"/>
    <property type="molecule type" value="Genomic_DNA"/>
</dbReference>
<reference evidence="1" key="1">
    <citation type="submission" date="2020-08" db="EMBL/GenBank/DDBJ databases">
        <title>Multicomponent nature underlies the extraordinary mechanical properties of spider dragline silk.</title>
        <authorList>
            <person name="Kono N."/>
            <person name="Nakamura H."/>
            <person name="Mori M."/>
            <person name="Yoshida Y."/>
            <person name="Ohtoshi R."/>
            <person name="Malay A.D."/>
            <person name="Moran D.A.P."/>
            <person name="Tomita M."/>
            <person name="Numata K."/>
            <person name="Arakawa K."/>
        </authorList>
    </citation>
    <scope>NUCLEOTIDE SEQUENCE</scope>
</reference>
<sequence length="109" mass="12404">MNTQDNILWQSQKFFRKKRSDVPSLNGAAITDKQKTNLLAASFQNNFTDNILKGEEETLGLCKTFQSTTSCAKHRRMSERGETDSRSIGSSDKFHATVVQRNIVNHQIR</sequence>